<proteinExistence type="predicted"/>
<accession>A0A409Y4Y4</accession>
<organism evidence="1 2">
    <name type="scientific">Gymnopilus dilepis</name>
    <dbReference type="NCBI Taxonomy" id="231916"/>
    <lineage>
        <taxon>Eukaryota</taxon>
        <taxon>Fungi</taxon>
        <taxon>Dikarya</taxon>
        <taxon>Basidiomycota</taxon>
        <taxon>Agaricomycotina</taxon>
        <taxon>Agaricomycetes</taxon>
        <taxon>Agaricomycetidae</taxon>
        <taxon>Agaricales</taxon>
        <taxon>Agaricineae</taxon>
        <taxon>Hymenogastraceae</taxon>
        <taxon>Gymnopilus</taxon>
    </lineage>
</organism>
<gene>
    <name evidence="1" type="ORF">CVT26_003276</name>
</gene>
<comment type="caution">
    <text evidence="1">The sequence shown here is derived from an EMBL/GenBank/DDBJ whole genome shotgun (WGS) entry which is preliminary data.</text>
</comment>
<name>A0A409Y4Y4_9AGAR</name>
<dbReference type="Proteomes" id="UP000284706">
    <property type="component" value="Unassembled WGS sequence"/>
</dbReference>
<dbReference type="InParanoid" id="A0A409Y4Y4"/>
<reference evidence="1 2" key="1">
    <citation type="journal article" date="2018" name="Evol. Lett.">
        <title>Horizontal gene cluster transfer increased hallucinogenic mushroom diversity.</title>
        <authorList>
            <person name="Reynolds H.T."/>
            <person name="Vijayakumar V."/>
            <person name="Gluck-Thaler E."/>
            <person name="Korotkin H.B."/>
            <person name="Matheny P.B."/>
            <person name="Slot J.C."/>
        </authorList>
    </citation>
    <scope>NUCLEOTIDE SEQUENCE [LARGE SCALE GENOMIC DNA]</scope>
    <source>
        <strain evidence="1 2">SRW20</strain>
    </source>
</reference>
<evidence type="ECO:0000313" key="1">
    <source>
        <dbReference type="EMBL" id="PPQ98106.1"/>
    </source>
</evidence>
<keyword evidence="2" id="KW-1185">Reference proteome</keyword>
<dbReference type="AlphaFoldDB" id="A0A409Y4Y4"/>
<sequence>YTLAGCRDRELDHRNRSAESALAAGSSSTQLFTNLKVGKHCLFSFTLCFQHYSTVLRTLPSTYNTPPRELLGTMLLGLDTSIDQSDFLGNGAMFTVPKKANYQTGGHRRACAWDTATFYEEPDIIVSFNLLAYFLVKGTFVVGVGVWQDVKRYVHYLFLMLLTAE</sequence>
<dbReference type="EMBL" id="NHYE01001148">
    <property type="protein sequence ID" value="PPQ98106.1"/>
    <property type="molecule type" value="Genomic_DNA"/>
</dbReference>
<protein>
    <submittedName>
        <fullName evidence="1">Uncharacterized protein</fullName>
    </submittedName>
</protein>
<feature type="non-terminal residue" evidence="1">
    <location>
        <position position="1"/>
    </location>
</feature>
<evidence type="ECO:0000313" key="2">
    <source>
        <dbReference type="Proteomes" id="UP000284706"/>
    </source>
</evidence>